<sequence>MITDAEWQAYLDVIEPDMKAMEGTMAREWDRNARRGGRKEKREPTQAEIKRFIKGTDINVVKR</sequence>
<organism evidence="2 3">
    <name type="scientific">Acidisoma cellulosilyticum</name>
    <dbReference type="NCBI Taxonomy" id="2802395"/>
    <lineage>
        <taxon>Bacteria</taxon>
        <taxon>Pseudomonadati</taxon>
        <taxon>Pseudomonadota</taxon>
        <taxon>Alphaproteobacteria</taxon>
        <taxon>Acetobacterales</taxon>
        <taxon>Acidocellaceae</taxon>
        <taxon>Acidisoma</taxon>
    </lineage>
</organism>
<evidence type="ECO:0000313" key="2">
    <source>
        <dbReference type="EMBL" id="MCB8880101.1"/>
    </source>
</evidence>
<feature type="region of interest" description="Disordered" evidence="1">
    <location>
        <begin position="27"/>
        <end position="48"/>
    </location>
</feature>
<keyword evidence="3" id="KW-1185">Reference proteome</keyword>
<evidence type="ECO:0000313" key="3">
    <source>
        <dbReference type="Proteomes" id="UP000721844"/>
    </source>
</evidence>
<dbReference type="AlphaFoldDB" id="A0A963YZT2"/>
<proteinExistence type="predicted"/>
<evidence type="ECO:0000256" key="1">
    <source>
        <dbReference type="SAM" id="MobiDB-lite"/>
    </source>
</evidence>
<dbReference type="EMBL" id="JAESVA010000002">
    <property type="protein sequence ID" value="MCB8880101.1"/>
    <property type="molecule type" value="Genomic_DNA"/>
</dbReference>
<reference evidence="2 3" key="1">
    <citation type="journal article" date="2021" name="Microorganisms">
        <title>Acidisoma silvae sp. nov. and Acidisomacellulosilytica sp. nov., Two Acidophilic Bacteria Isolated from Decaying Wood, Hydrolyzing Cellulose and Producing Poly-3-hydroxybutyrate.</title>
        <authorList>
            <person name="Mieszkin S."/>
            <person name="Pouder E."/>
            <person name="Uroz S."/>
            <person name="Simon-Colin C."/>
            <person name="Alain K."/>
        </authorList>
    </citation>
    <scope>NUCLEOTIDE SEQUENCE [LARGE SCALE GENOMIC DNA]</scope>
    <source>
        <strain evidence="2 3">HW T5.17</strain>
    </source>
</reference>
<dbReference type="RefSeq" id="WP_227306707.1">
    <property type="nucleotide sequence ID" value="NZ_JAESVA010000002.1"/>
</dbReference>
<gene>
    <name evidence="2" type="ORF">ACELLULO517_07630</name>
</gene>
<protein>
    <submittedName>
        <fullName evidence="2">Uncharacterized protein</fullName>
    </submittedName>
</protein>
<comment type="caution">
    <text evidence="2">The sequence shown here is derived from an EMBL/GenBank/DDBJ whole genome shotgun (WGS) entry which is preliminary data.</text>
</comment>
<accession>A0A963YZT2</accession>
<name>A0A963YZT2_9PROT</name>
<dbReference type="Proteomes" id="UP000721844">
    <property type="component" value="Unassembled WGS sequence"/>
</dbReference>